<accession>A0AAW8R2C2</accession>
<proteinExistence type="predicted"/>
<gene>
    <name evidence="1" type="ORF">RM544_12290</name>
</gene>
<dbReference type="AlphaFoldDB" id="A0AAW8R2C2"/>
<dbReference type="RefSeq" id="WP_311362084.1">
    <property type="nucleotide sequence ID" value="NZ_JAVRIE010000004.1"/>
</dbReference>
<evidence type="ECO:0008006" key="3">
    <source>
        <dbReference type="Google" id="ProtNLM"/>
    </source>
</evidence>
<keyword evidence="2" id="KW-1185">Reference proteome</keyword>
<reference evidence="1 2" key="1">
    <citation type="submission" date="2023-09" db="EMBL/GenBank/DDBJ databases">
        <authorList>
            <person name="Rey-Velasco X."/>
        </authorList>
    </citation>
    <scope>NUCLEOTIDE SEQUENCE [LARGE SCALE GENOMIC DNA]</scope>
    <source>
        <strain evidence="1 2">W409</strain>
    </source>
</reference>
<evidence type="ECO:0000313" key="2">
    <source>
        <dbReference type="Proteomes" id="UP001249020"/>
    </source>
</evidence>
<protein>
    <recommendedName>
        <fullName evidence="3">WYL domain-containing protein</fullName>
    </recommendedName>
</protein>
<dbReference type="Proteomes" id="UP001249020">
    <property type="component" value="Unassembled WGS sequence"/>
</dbReference>
<organism evidence="1 2">
    <name type="scientific">Brumicola blandensis</name>
    <dbReference type="NCBI Taxonomy" id="3075611"/>
    <lineage>
        <taxon>Bacteria</taxon>
        <taxon>Pseudomonadati</taxon>
        <taxon>Pseudomonadota</taxon>
        <taxon>Gammaproteobacteria</taxon>
        <taxon>Alteromonadales</taxon>
        <taxon>Alteromonadaceae</taxon>
        <taxon>Brumicola</taxon>
    </lineage>
</organism>
<comment type="caution">
    <text evidence="1">The sequence shown here is derived from an EMBL/GenBank/DDBJ whole genome shotgun (WGS) entry which is preliminary data.</text>
</comment>
<dbReference type="EMBL" id="JAVRIE010000004">
    <property type="protein sequence ID" value="MDT0583322.1"/>
    <property type="molecule type" value="Genomic_DNA"/>
</dbReference>
<name>A0AAW8R2C2_9ALTE</name>
<evidence type="ECO:0000313" key="1">
    <source>
        <dbReference type="EMBL" id="MDT0583322.1"/>
    </source>
</evidence>
<sequence length="129" mass="15336">MGNDFNNLYFIKDKRNEQFQPYLFVETYFERKREMVIAIAFCEGQRRIKLYSRVEQMKFEVRQIIIGEICAVHYKASKKELPIFGSIQCYKYFYQPDKAWVFDVAGNFIETISEAEPDKATASEELEIT</sequence>